<sequence length="289" mass="30903">MQDEKVVKITLTGKISYSDDITVMQAAQIVALIEDAGGTYQPVVPRGGGGLLGGGDRGHLTEGPTLNRGGQSPRDALDSSGAKTNPERIVALAVHLHATDGADTVLPDDIKGLFKRTREATPKNFSRDLGEAVRVGWLDGNDADGYYVTRKAQDVLEEGFESLRASRAASRSSGNRGGSTRPSSTPEAFAGIDEIDGELPGVISYHRVKKRTEKVLWALAKAKELGVASITGKDLSWLTDRLGDGIAVSDMTANYRSLNKSGLVNKSLQTKQMRITPAGEERLKKLSTE</sequence>
<reference evidence="2 3" key="1">
    <citation type="submission" date="2019-02" db="EMBL/GenBank/DDBJ databases">
        <title>Kribbella capetownensis sp. nov. and Kribbella speibonae sp. nov., isolated from soil.</title>
        <authorList>
            <person name="Curtis S.M."/>
            <person name="Norton I."/>
            <person name="Everest G.J."/>
            <person name="Meyers P.R."/>
        </authorList>
    </citation>
    <scope>NUCLEOTIDE SEQUENCE [LARGE SCALE GENOMIC DNA]</scope>
    <source>
        <strain evidence="2 3">NRRL B-24813</strain>
    </source>
</reference>
<dbReference type="AlphaFoldDB" id="A0A4R0KA47"/>
<accession>A0A4R0KA47</accession>
<evidence type="ECO:0000313" key="3">
    <source>
        <dbReference type="Proteomes" id="UP000291144"/>
    </source>
</evidence>
<comment type="caution">
    <text evidence="2">The sequence shown here is derived from an EMBL/GenBank/DDBJ whole genome shotgun (WGS) entry which is preliminary data.</text>
</comment>
<protein>
    <submittedName>
        <fullName evidence="2">Uncharacterized protein</fullName>
    </submittedName>
</protein>
<name>A0A4R0KA47_9ACTN</name>
<feature type="compositionally biased region" description="Low complexity" evidence="1">
    <location>
        <begin position="166"/>
        <end position="184"/>
    </location>
</feature>
<dbReference type="Proteomes" id="UP000291144">
    <property type="component" value="Unassembled WGS sequence"/>
</dbReference>
<evidence type="ECO:0000313" key="2">
    <source>
        <dbReference type="EMBL" id="TCC52135.1"/>
    </source>
</evidence>
<gene>
    <name evidence="2" type="ORF">E0H73_40065</name>
</gene>
<feature type="region of interest" description="Disordered" evidence="1">
    <location>
        <begin position="47"/>
        <end position="82"/>
    </location>
</feature>
<dbReference type="RefSeq" id="WP_131365582.1">
    <property type="nucleotide sequence ID" value="NZ_SJKB01000021.1"/>
</dbReference>
<organism evidence="2 3">
    <name type="scientific">Kribbella pittospori</name>
    <dbReference type="NCBI Taxonomy" id="722689"/>
    <lineage>
        <taxon>Bacteria</taxon>
        <taxon>Bacillati</taxon>
        <taxon>Actinomycetota</taxon>
        <taxon>Actinomycetes</taxon>
        <taxon>Propionibacteriales</taxon>
        <taxon>Kribbellaceae</taxon>
        <taxon>Kribbella</taxon>
    </lineage>
</organism>
<keyword evidence="3" id="KW-1185">Reference proteome</keyword>
<evidence type="ECO:0000256" key="1">
    <source>
        <dbReference type="SAM" id="MobiDB-lite"/>
    </source>
</evidence>
<dbReference type="EMBL" id="SJKB01000021">
    <property type="protein sequence ID" value="TCC52135.1"/>
    <property type="molecule type" value="Genomic_DNA"/>
</dbReference>
<feature type="region of interest" description="Disordered" evidence="1">
    <location>
        <begin position="166"/>
        <end position="188"/>
    </location>
</feature>
<proteinExistence type="predicted"/>
<dbReference type="OrthoDB" id="5123282at2"/>